<dbReference type="HOGENOM" id="CLU_848510_0_0_1"/>
<dbReference type="AlphaFoldDB" id="L1IWK6"/>
<gene>
    <name evidence="2" type="ORF">GUITHDRAFT_113732</name>
</gene>
<dbReference type="PANTHER" id="PTHR24121">
    <property type="entry name" value="NO MECHANORECEPTOR POTENTIAL C, ISOFORM D-RELATED"/>
    <property type="match status" value="1"/>
</dbReference>
<dbReference type="EnsemblProtists" id="EKX40254">
    <property type="protein sequence ID" value="EKX40254"/>
    <property type="gene ID" value="GUITHDRAFT_113732"/>
</dbReference>
<evidence type="ECO:0000313" key="3">
    <source>
        <dbReference type="EnsemblProtists" id="EKX40254"/>
    </source>
</evidence>
<reference evidence="4" key="2">
    <citation type="submission" date="2012-11" db="EMBL/GenBank/DDBJ databases">
        <authorList>
            <person name="Kuo A."/>
            <person name="Curtis B.A."/>
            <person name="Tanifuji G."/>
            <person name="Burki F."/>
            <person name="Gruber A."/>
            <person name="Irimia M."/>
            <person name="Maruyama S."/>
            <person name="Arias M.C."/>
            <person name="Ball S.G."/>
            <person name="Gile G.H."/>
            <person name="Hirakawa Y."/>
            <person name="Hopkins J.F."/>
            <person name="Rensing S.A."/>
            <person name="Schmutz J."/>
            <person name="Symeonidi A."/>
            <person name="Elias M."/>
            <person name="Eveleigh R.J."/>
            <person name="Herman E.K."/>
            <person name="Klute M.J."/>
            <person name="Nakayama T."/>
            <person name="Obornik M."/>
            <person name="Reyes-Prieto A."/>
            <person name="Armbrust E.V."/>
            <person name="Aves S.J."/>
            <person name="Beiko R.G."/>
            <person name="Coutinho P."/>
            <person name="Dacks J.B."/>
            <person name="Durnford D.G."/>
            <person name="Fast N.M."/>
            <person name="Green B.R."/>
            <person name="Grisdale C."/>
            <person name="Hempe F."/>
            <person name="Henrissat B."/>
            <person name="Hoppner M.P."/>
            <person name="Ishida K.-I."/>
            <person name="Kim E."/>
            <person name="Koreny L."/>
            <person name="Kroth P.G."/>
            <person name="Liu Y."/>
            <person name="Malik S.-B."/>
            <person name="Maier U.G."/>
            <person name="McRose D."/>
            <person name="Mock T."/>
            <person name="Neilson J.A."/>
            <person name="Onodera N.T."/>
            <person name="Poole A.M."/>
            <person name="Pritham E.J."/>
            <person name="Richards T.A."/>
            <person name="Rocap G."/>
            <person name="Roy S.W."/>
            <person name="Sarai C."/>
            <person name="Schaack S."/>
            <person name="Shirato S."/>
            <person name="Slamovits C.H."/>
            <person name="Spencer D.F."/>
            <person name="Suzuki S."/>
            <person name="Worden A.Z."/>
            <person name="Zauner S."/>
            <person name="Barry K."/>
            <person name="Bell C."/>
            <person name="Bharti A.K."/>
            <person name="Crow J.A."/>
            <person name="Grimwood J."/>
            <person name="Kramer R."/>
            <person name="Lindquist E."/>
            <person name="Lucas S."/>
            <person name="Salamov A."/>
            <person name="McFadden G.I."/>
            <person name="Lane C.E."/>
            <person name="Keeling P.J."/>
            <person name="Gray M.W."/>
            <person name="Grigoriev I.V."/>
            <person name="Archibald J.M."/>
        </authorList>
    </citation>
    <scope>NUCLEOTIDE SEQUENCE</scope>
    <source>
        <strain evidence="4">CCMP2712</strain>
    </source>
</reference>
<dbReference type="InterPro" id="IPR002110">
    <property type="entry name" value="Ankyrin_rpt"/>
</dbReference>
<dbReference type="SUPFAM" id="SSF48403">
    <property type="entry name" value="Ankyrin repeat"/>
    <property type="match status" value="1"/>
</dbReference>
<reference evidence="2 4" key="1">
    <citation type="journal article" date="2012" name="Nature">
        <title>Algal genomes reveal evolutionary mosaicism and the fate of nucleomorphs.</title>
        <authorList>
            <consortium name="DOE Joint Genome Institute"/>
            <person name="Curtis B.A."/>
            <person name="Tanifuji G."/>
            <person name="Burki F."/>
            <person name="Gruber A."/>
            <person name="Irimia M."/>
            <person name="Maruyama S."/>
            <person name="Arias M.C."/>
            <person name="Ball S.G."/>
            <person name="Gile G.H."/>
            <person name="Hirakawa Y."/>
            <person name="Hopkins J.F."/>
            <person name="Kuo A."/>
            <person name="Rensing S.A."/>
            <person name="Schmutz J."/>
            <person name="Symeonidi A."/>
            <person name="Elias M."/>
            <person name="Eveleigh R.J."/>
            <person name="Herman E.K."/>
            <person name="Klute M.J."/>
            <person name="Nakayama T."/>
            <person name="Obornik M."/>
            <person name="Reyes-Prieto A."/>
            <person name="Armbrust E.V."/>
            <person name="Aves S.J."/>
            <person name="Beiko R.G."/>
            <person name="Coutinho P."/>
            <person name="Dacks J.B."/>
            <person name="Durnford D.G."/>
            <person name="Fast N.M."/>
            <person name="Green B.R."/>
            <person name="Grisdale C.J."/>
            <person name="Hempel F."/>
            <person name="Henrissat B."/>
            <person name="Hoppner M.P."/>
            <person name="Ishida K."/>
            <person name="Kim E."/>
            <person name="Koreny L."/>
            <person name="Kroth P.G."/>
            <person name="Liu Y."/>
            <person name="Malik S.B."/>
            <person name="Maier U.G."/>
            <person name="McRose D."/>
            <person name="Mock T."/>
            <person name="Neilson J.A."/>
            <person name="Onodera N.T."/>
            <person name="Poole A.M."/>
            <person name="Pritham E.J."/>
            <person name="Richards T.A."/>
            <person name="Rocap G."/>
            <person name="Roy S.W."/>
            <person name="Sarai C."/>
            <person name="Schaack S."/>
            <person name="Shirato S."/>
            <person name="Slamovits C.H."/>
            <person name="Spencer D.F."/>
            <person name="Suzuki S."/>
            <person name="Worden A.Z."/>
            <person name="Zauner S."/>
            <person name="Barry K."/>
            <person name="Bell C."/>
            <person name="Bharti A.K."/>
            <person name="Crow J.A."/>
            <person name="Grimwood J."/>
            <person name="Kramer R."/>
            <person name="Lindquist E."/>
            <person name="Lucas S."/>
            <person name="Salamov A."/>
            <person name="McFadden G.I."/>
            <person name="Lane C.E."/>
            <person name="Keeling P.J."/>
            <person name="Gray M.W."/>
            <person name="Grigoriev I.V."/>
            <person name="Archibald J.M."/>
        </authorList>
    </citation>
    <scope>NUCLEOTIDE SEQUENCE</scope>
    <source>
        <strain evidence="2 4">CCMP2712</strain>
    </source>
</reference>
<evidence type="ECO:0000256" key="1">
    <source>
        <dbReference type="PROSITE-ProRule" id="PRU00023"/>
    </source>
</evidence>
<dbReference type="eggNOG" id="KOG0504">
    <property type="taxonomic scope" value="Eukaryota"/>
</dbReference>
<proteinExistence type="predicted"/>
<keyword evidence="4" id="KW-1185">Reference proteome</keyword>
<dbReference type="EMBL" id="JH993033">
    <property type="protein sequence ID" value="EKX40254.1"/>
    <property type="molecule type" value="Genomic_DNA"/>
</dbReference>
<evidence type="ECO:0000313" key="4">
    <source>
        <dbReference type="Proteomes" id="UP000011087"/>
    </source>
</evidence>
<dbReference type="InterPro" id="IPR036770">
    <property type="entry name" value="Ankyrin_rpt-contain_sf"/>
</dbReference>
<evidence type="ECO:0000313" key="2">
    <source>
        <dbReference type="EMBL" id="EKX40254.1"/>
    </source>
</evidence>
<dbReference type="Proteomes" id="UP000011087">
    <property type="component" value="Unassembled WGS sequence"/>
</dbReference>
<keyword evidence="1" id="KW-0040">ANK repeat</keyword>
<name>L1IWK6_GUITC</name>
<feature type="repeat" description="ANK" evidence="1">
    <location>
        <begin position="67"/>
        <end position="90"/>
    </location>
</feature>
<dbReference type="STRING" id="905079.L1IWK6"/>
<dbReference type="PANTHER" id="PTHR24121:SF23">
    <property type="entry name" value="NO MECHANORECEPTOR POTENTIAL C, ISOFORM H"/>
    <property type="match status" value="1"/>
</dbReference>
<dbReference type="GeneID" id="17296956"/>
<dbReference type="RefSeq" id="XP_005827234.1">
    <property type="nucleotide sequence ID" value="XM_005827177.1"/>
</dbReference>
<accession>L1IWK6</accession>
<dbReference type="PROSITE" id="PS50088">
    <property type="entry name" value="ANK_REPEAT"/>
    <property type="match status" value="2"/>
</dbReference>
<organism evidence="2">
    <name type="scientific">Guillardia theta (strain CCMP2712)</name>
    <name type="common">Cryptophyte</name>
    <dbReference type="NCBI Taxonomy" id="905079"/>
    <lineage>
        <taxon>Eukaryota</taxon>
        <taxon>Cryptophyceae</taxon>
        <taxon>Pyrenomonadales</taxon>
        <taxon>Geminigeraceae</taxon>
        <taxon>Guillardia</taxon>
    </lineage>
</organism>
<dbReference type="KEGG" id="gtt:GUITHDRAFT_113732"/>
<dbReference type="Pfam" id="PF12796">
    <property type="entry name" value="Ank_2"/>
    <property type="match status" value="2"/>
</dbReference>
<feature type="repeat" description="ANK" evidence="1">
    <location>
        <begin position="178"/>
        <end position="200"/>
    </location>
</feature>
<reference evidence="3" key="3">
    <citation type="submission" date="2016-03" db="UniProtKB">
        <authorList>
            <consortium name="EnsemblProtists"/>
        </authorList>
    </citation>
    <scope>IDENTIFICATION</scope>
</reference>
<protein>
    <submittedName>
        <fullName evidence="2 3">Uncharacterized protein</fullName>
    </submittedName>
</protein>
<dbReference type="PaxDb" id="55529-EKX40254"/>
<dbReference type="SMART" id="SM00248">
    <property type="entry name" value="ANK"/>
    <property type="match status" value="3"/>
</dbReference>
<dbReference type="Gene3D" id="1.25.40.20">
    <property type="entry name" value="Ankyrin repeat-containing domain"/>
    <property type="match status" value="2"/>
</dbReference>
<dbReference type="OrthoDB" id="20872at2759"/>
<sequence>MAGAATKAFREGDTQKLREVLSSSDDISFLSNSPEPLACLAARQGAIDMLDVILGVDPWSAIAMDASFRTPLHHACMHGHREAARMLLERKPARVACGIMMKQQDDFKMTPITCAILSGREEVVEDMLEAGSFSGVDLPTKDGLFPLQLACSKGMPRVLSSLCSQPHGKDLAQKLDKDGFSLLHRAVMEGHNNIAKMLLEEKLCPPALLDASGTSAMELAVSLGHVDAAWMMHSFVPLEVARESMRDLLQRKIEEETRSMFGCEVASFEVSAYQEGELVEEVCTGVKEGEVWMAVLNIFPHGQDSLMQIDVSVEEEEYLLVVARTYRG</sequence>
<dbReference type="PROSITE" id="PS50297">
    <property type="entry name" value="ANK_REP_REGION"/>
    <property type="match status" value="2"/>
</dbReference>